<sequence length="190" mass="21162">MTDESLQPQQSENNDVDAKALPLPVGSASKTEDGKFEVAEEEKRLTEKVRRIMMSESFSGPTPHPKHVQQYDQILPGAAKIIFDQFQANAEHQRRMEERQMVIQERVVELQGRDNAADSSKDQRAQYLAAGLVVFGIAAALIFGYMKQPWVSVVIIGTLLVAVITGYLRGKTKDDAQSNADNEDENDAEK</sequence>
<gene>
    <name evidence="3" type="ORF">ABH943_002886</name>
</gene>
<keyword evidence="2" id="KW-0812">Transmembrane</keyword>
<keyword evidence="2" id="KW-0472">Membrane</keyword>
<reference evidence="3 4" key="2">
    <citation type="submission" date="2024-11" db="EMBL/GenBank/DDBJ databases">
        <title>Using genomics to understand microbial adaptation to soil warming.</title>
        <authorList>
            <person name="Deangelis K.M. PhD."/>
        </authorList>
    </citation>
    <scope>NUCLEOTIDE SEQUENCE [LARGE SCALE GENOMIC DNA]</scope>
    <source>
        <strain evidence="3 4">GAS97</strain>
    </source>
</reference>
<dbReference type="InterPro" id="IPR019284">
    <property type="entry name" value="RP532"/>
</dbReference>
<evidence type="ECO:0000256" key="1">
    <source>
        <dbReference type="SAM" id="MobiDB-lite"/>
    </source>
</evidence>
<name>A0ABW8MJG7_9BURK</name>
<comment type="caution">
    <text evidence="3">The sequence shown here is derived from an EMBL/GenBank/DDBJ whole genome shotgun (WGS) entry which is preliminary data.</text>
</comment>
<dbReference type="EMBL" id="JBIYDN010000007">
    <property type="protein sequence ID" value="MFK4442870.1"/>
    <property type="molecule type" value="Genomic_DNA"/>
</dbReference>
<evidence type="ECO:0000313" key="4">
    <source>
        <dbReference type="Proteomes" id="UP001620514"/>
    </source>
</evidence>
<proteinExistence type="predicted"/>
<protein>
    <submittedName>
        <fullName evidence="3">Membrane protein</fullName>
    </submittedName>
</protein>
<accession>A0ABW8MJG7</accession>
<dbReference type="Proteomes" id="UP001620514">
    <property type="component" value="Unassembled WGS sequence"/>
</dbReference>
<dbReference type="RefSeq" id="WP_404607260.1">
    <property type="nucleotide sequence ID" value="NZ_JBIYDN010000007.1"/>
</dbReference>
<keyword evidence="2" id="KW-1133">Transmembrane helix</keyword>
<organism evidence="3 4">
    <name type="scientific">Caballeronia udeis</name>
    <dbReference type="NCBI Taxonomy" id="1232866"/>
    <lineage>
        <taxon>Bacteria</taxon>
        <taxon>Pseudomonadati</taxon>
        <taxon>Pseudomonadota</taxon>
        <taxon>Betaproteobacteria</taxon>
        <taxon>Burkholderiales</taxon>
        <taxon>Burkholderiaceae</taxon>
        <taxon>Caballeronia</taxon>
    </lineage>
</organism>
<keyword evidence="4" id="KW-1185">Reference proteome</keyword>
<evidence type="ECO:0000313" key="3">
    <source>
        <dbReference type="EMBL" id="MFK4442870.1"/>
    </source>
</evidence>
<dbReference type="Pfam" id="PF10097">
    <property type="entry name" value="DUF2335"/>
    <property type="match status" value="1"/>
</dbReference>
<feature type="compositionally biased region" description="Basic and acidic residues" evidence="1">
    <location>
        <begin position="30"/>
        <end position="42"/>
    </location>
</feature>
<feature type="transmembrane region" description="Helical" evidence="2">
    <location>
        <begin position="150"/>
        <end position="168"/>
    </location>
</feature>
<evidence type="ECO:0000256" key="2">
    <source>
        <dbReference type="SAM" id="Phobius"/>
    </source>
</evidence>
<feature type="transmembrane region" description="Helical" evidence="2">
    <location>
        <begin position="127"/>
        <end position="144"/>
    </location>
</feature>
<reference evidence="3 4" key="1">
    <citation type="submission" date="2024-10" db="EMBL/GenBank/DDBJ databases">
        <authorList>
            <person name="Deangelis K."/>
            <person name="Huntemann M."/>
            <person name="Clum A."/>
            <person name="Wang J."/>
            <person name="Palaniappan K."/>
            <person name="Ritter S."/>
            <person name="Chen I.-M."/>
            <person name="Stamatis D."/>
            <person name="Reddy T."/>
            <person name="O'Malley R."/>
            <person name="Daum C."/>
            <person name="Ng V."/>
            <person name="Ivanova N."/>
            <person name="Kyrpides N."/>
            <person name="Woyke T."/>
        </authorList>
    </citation>
    <scope>NUCLEOTIDE SEQUENCE [LARGE SCALE GENOMIC DNA]</scope>
    <source>
        <strain evidence="3 4">GAS97</strain>
    </source>
</reference>
<feature type="compositionally biased region" description="Polar residues" evidence="1">
    <location>
        <begin position="1"/>
        <end position="13"/>
    </location>
</feature>
<feature type="region of interest" description="Disordered" evidence="1">
    <location>
        <begin position="1"/>
        <end position="42"/>
    </location>
</feature>